<dbReference type="PANTHER" id="PTHR47074:SF11">
    <property type="entry name" value="REVERSE TRANSCRIPTASE-LIKE PROTEIN"/>
    <property type="match status" value="1"/>
</dbReference>
<feature type="domain" description="RNase H type-1" evidence="2">
    <location>
        <begin position="85"/>
        <end position="207"/>
    </location>
</feature>
<protein>
    <recommendedName>
        <fullName evidence="2">RNase H type-1 domain-containing protein</fullName>
    </recommendedName>
</protein>
<dbReference type="InterPro" id="IPR012337">
    <property type="entry name" value="RNaseH-like_sf"/>
</dbReference>
<dbReference type="SUPFAM" id="SSF53098">
    <property type="entry name" value="Ribonuclease H-like"/>
    <property type="match status" value="1"/>
</dbReference>
<dbReference type="Pfam" id="PF13456">
    <property type="entry name" value="RVT_3"/>
    <property type="match status" value="1"/>
</dbReference>
<evidence type="ECO:0000256" key="1">
    <source>
        <dbReference type="SAM" id="SignalP"/>
    </source>
</evidence>
<dbReference type="PANTHER" id="PTHR47074">
    <property type="entry name" value="BNAC02G40300D PROTEIN"/>
    <property type="match status" value="1"/>
</dbReference>
<dbReference type="InterPro" id="IPR002156">
    <property type="entry name" value="RNaseH_domain"/>
</dbReference>
<dbReference type="GO" id="GO:0003676">
    <property type="term" value="F:nucleic acid binding"/>
    <property type="evidence" value="ECO:0007669"/>
    <property type="project" value="InterPro"/>
</dbReference>
<keyword evidence="4" id="KW-1185">Reference proteome</keyword>
<dbReference type="Gene3D" id="3.30.420.10">
    <property type="entry name" value="Ribonuclease H-like superfamily/Ribonuclease H"/>
    <property type="match status" value="1"/>
</dbReference>
<accession>A0AAV8T5M5</accession>
<proteinExistence type="predicted"/>
<comment type="caution">
    <text evidence="3">The sequence shown here is derived from an EMBL/GenBank/DDBJ whole genome shotgun (WGS) entry which is preliminary data.</text>
</comment>
<dbReference type="InterPro" id="IPR052929">
    <property type="entry name" value="RNase_H-like_EbsB-rel"/>
</dbReference>
<dbReference type="EMBL" id="JAIWQS010000006">
    <property type="protein sequence ID" value="KAJ8762002.1"/>
    <property type="molecule type" value="Genomic_DNA"/>
</dbReference>
<gene>
    <name evidence="3" type="ORF">K2173_006604</name>
</gene>
<sequence length="218" mass="24240">MSRLGVAVFLYGMVFANGDQLPRVVWTVHNNLIWNHKVAAPLSVWARTLRHYHDWSTTQVGAAPHRPAAGVHAWQPPALEWVKINVDVATTVDGSYTGYGCIARDSSGLVLGVRIGRLEGAFRPKIAEALAIKEALSWIERFGWPWVVVESDYLVVIHALLDRHFVNATAFGDLISLSCFLHSQLDCEVVFHHVRRSANQVAHGLTQASRTMANVGEW</sequence>
<evidence type="ECO:0000259" key="2">
    <source>
        <dbReference type="Pfam" id="PF13456"/>
    </source>
</evidence>
<dbReference type="AlphaFoldDB" id="A0AAV8T5M5"/>
<keyword evidence="1" id="KW-0732">Signal</keyword>
<dbReference type="InterPro" id="IPR044730">
    <property type="entry name" value="RNase_H-like_dom_plant"/>
</dbReference>
<dbReference type="Proteomes" id="UP001159364">
    <property type="component" value="Linkage Group LG06"/>
</dbReference>
<dbReference type="GO" id="GO:0004523">
    <property type="term" value="F:RNA-DNA hybrid ribonuclease activity"/>
    <property type="evidence" value="ECO:0007669"/>
    <property type="project" value="InterPro"/>
</dbReference>
<organism evidence="3 4">
    <name type="scientific">Erythroxylum novogranatense</name>
    <dbReference type="NCBI Taxonomy" id="1862640"/>
    <lineage>
        <taxon>Eukaryota</taxon>
        <taxon>Viridiplantae</taxon>
        <taxon>Streptophyta</taxon>
        <taxon>Embryophyta</taxon>
        <taxon>Tracheophyta</taxon>
        <taxon>Spermatophyta</taxon>
        <taxon>Magnoliopsida</taxon>
        <taxon>eudicotyledons</taxon>
        <taxon>Gunneridae</taxon>
        <taxon>Pentapetalae</taxon>
        <taxon>rosids</taxon>
        <taxon>fabids</taxon>
        <taxon>Malpighiales</taxon>
        <taxon>Erythroxylaceae</taxon>
        <taxon>Erythroxylum</taxon>
    </lineage>
</organism>
<evidence type="ECO:0000313" key="4">
    <source>
        <dbReference type="Proteomes" id="UP001159364"/>
    </source>
</evidence>
<evidence type="ECO:0000313" key="3">
    <source>
        <dbReference type="EMBL" id="KAJ8762002.1"/>
    </source>
</evidence>
<feature type="signal peptide" evidence="1">
    <location>
        <begin position="1"/>
        <end position="18"/>
    </location>
</feature>
<reference evidence="3 4" key="1">
    <citation type="submission" date="2021-09" db="EMBL/GenBank/DDBJ databases">
        <title>Genomic insights and catalytic innovation underlie evolution of tropane alkaloids biosynthesis.</title>
        <authorList>
            <person name="Wang Y.-J."/>
            <person name="Tian T."/>
            <person name="Huang J.-P."/>
            <person name="Huang S.-X."/>
        </authorList>
    </citation>
    <scope>NUCLEOTIDE SEQUENCE [LARGE SCALE GENOMIC DNA]</scope>
    <source>
        <strain evidence="3">KIB-2018</strain>
        <tissue evidence="3">Leaf</tissue>
    </source>
</reference>
<feature type="chain" id="PRO_5043630994" description="RNase H type-1 domain-containing protein" evidence="1">
    <location>
        <begin position="19"/>
        <end position="218"/>
    </location>
</feature>
<name>A0AAV8T5M5_9ROSI</name>
<dbReference type="CDD" id="cd06222">
    <property type="entry name" value="RNase_H_like"/>
    <property type="match status" value="1"/>
</dbReference>
<dbReference type="InterPro" id="IPR036397">
    <property type="entry name" value="RNaseH_sf"/>
</dbReference>